<organism evidence="2 3">
    <name type="scientific">Sclerotinia trifoliorum</name>
    <dbReference type="NCBI Taxonomy" id="28548"/>
    <lineage>
        <taxon>Eukaryota</taxon>
        <taxon>Fungi</taxon>
        <taxon>Dikarya</taxon>
        <taxon>Ascomycota</taxon>
        <taxon>Pezizomycotina</taxon>
        <taxon>Leotiomycetes</taxon>
        <taxon>Helotiales</taxon>
        <taxon>Sclerotiniaceae</taxon>
        <taxon>Sclerotinia</taxon>
    </lineage>
</organism>
<keyword evidence="3" id="KW-1185">Reference proteome</keyword>
<reference evidence="2" key="1">
    <citation type="submission" date="2020-10" db="EMBL/GenBank/DDBJ databases">
        <authorList>
            <person name="Kusch S."/>
        </authorList>
    </citation>
    <scope>NUCLEOTIDE SEQUENCE</scope>
    <source>
        <strain evidence="2">SwB9</strain>
    </source>
</reference>
<evidence type="ECO:0000313" key="2">
    <source>
        <dbReference type="EMBL" id="CAD6444954.1"/>
    </source>
</evidence>
<evidence type="ECO:0000313" key="3">
    <source>
        <dbReference type="Proteomes" id="UP000624404"/>
    </source>
</evidence>
<dbReference type="OrthoDB" id="3466190at2759"/>
<comment type="caution">
    <text evidence="2">The sequence shown here is derived from an EMBL/GenBank/DDBJ whole genome shotgun (WGS) entry which is preliminary data.</text>
</comment>
<dbReference type="EMBL" id="CAJHIA010000013">
    <property type="protein sequence ID" value="CAD6444954.1"/>
    <property type="molecule type" value="Genomic_DNA"/>
</dbReference>
<feature type="region of interest" description="Disordered" evidence="1">
    <location>
        <begin position="47"/>
        <end position="71"/>
    </location>
</feature>
<accession>A0A8H2VVI7</accession>
<protein>
    <submittedName>
        <fullName evidence="2">D0f948fd-f124-4fa8-8a51-2a854afc55f3</fullName>
    </submittedName>
</protein>
<proteinExistence type="predicted"/>
<sequence>MIGRIALSQVQRYIKRQFICQSSKPFSAHHNVLVLVQLSFFPSPQALRSPRKTSTPGVDHVSGRNKPVNFT</sequence>
<name>A0A8H2VVI7_9HELO</name>
<dbReference type="Proteomes" id="UP000624404">
    <property type="component" value="Unassembled WGS sequence"/>
</dbReference>
<dbReference type="AlphaFoldDB" id="A0A8H2VVI7"/>
<gene>
    <name evidence="2" type="ORF">SCLTRI_LOCUS4745</name>
</gene>
<evidence type="ECO:0000256" key="1">
    <source>
        <dbReference type="SAM" id="MobiDB-lite"/>
    </source>
</evidence>